<accession>A0A7S2F351</accession>
<sequence length="254" mass="27732">MHRTWRQWARRNDCKYECCVEKKNCAGAILCVPYTCVKWLTVGVFTIPLFLAHLLSGLSRFFAGGAFHMVCRACCHDKNNACLTVSYYVFGGPVQVINFIMAGGEMFVILIILSAAFFFAFFSSAFNPFCAVETCIELIVISDGIYRHIFSNLPVALEHPGKLISPCSFGFAYKSGDEVVYPQDVEPAQLAESGLQMQPYNGAVQPSNVAQPMYMAHAPIVQGIPEGLPMAGALGSSHDSNQIDSYTSGKGVLA</sequence>
<keyword evidence="1" id="KW-1133">Transmembrane helix</keyword>
<evidence type="ECO:0000256" key="1">
    <source>
        <dbReference type="SAM" id="Phobius"/>
    </source>
</evidence>
<proteinExistence type="predicted"/>
<keyword evidence="1" id="KW-0812">Transmembrane</keyword>
<reference evidence="2" key="1">
    <citation type="submission" date="2021-01" db="EMBL/GenBank/DDBJ databases">
        <authorList>
            <person name="Corre E."/>
            <person name="Pelletier E."/>
            <person name="Niang G."/>
            <person name="Scheremetjew M."/>
            <person name="Finn R."/>
            <person name="Kale V."/>
            <person name="Holt S."/>
            <person name="Cochrane G."/>
            <person name="Meng A."/>
            <person name="Brown T."/>
            <person name="Cohen L."/>
        </authorList>
    </citation>
    <scope>NUCLEOTIDE SEQUENCE</scope>
    <source>
        <strain evidence="2">CCMP1381</strain>
    </source>
</reference>
<protein>
    <submittedName>
        <fullName evidence="2">Uncharacterized protein</fullName>
    </submittedName>
</protein>
<organism evidence="2">
    <name type="scientific">Octactis speculum</name>
    <dbReference type="NCBI Taxonomy" id="3111310"/>
    <lineage>
        <taxon>Eukaryota</taxon>
        <taxon>Sar</taxon>
        <taxon>Stramenopiles</taxon>
        <taxon>Ochrophyta</taxon>
        <taxon>Dictyochophyceae</taxon>
        <taxon>Dictyochales</taxon>
        <taxon>Dictyochaceae</taxon>
        <taxon>Octactis</taxon>
    </lineage>
</organism>
<dbReference type="AlphaFoldDB" id="A0A7S2F351"/>
<feature type="transmembrane region" description="Helical" evidence="1">
    <location>
        <begin position="107"/>
        <end position="126"/>
    </location>
</feature>
<dbReference type="EMBL" id="HBGS01002336">
    <property type="protein sequence ID" value="CAD9371425.1"/>
    <property type="molecule type" value="Transcribed_RNA"/>
</dbReference>
<gene>
    <name evidence="2" type="ORF">DSPE1174_LOCUS1209</name>
</gene>
<keyword evidence="1" id="KW-0472">Membrane</keyword>
<evidence type="ECO:0000313" key="2">
    <source>
        <dbReference type="EMBL" id="CAD9371425.1"/>
    </source>
</evidence>
<name>A0A7S2F351_9STRA</name>